<reference evidence="4 5" key="1">
    <citation type="submission" date="2019-04" db="EMBL/GenBank/DDBJ databases">
        <title>Corynebacterium endometrii sp. nov., isolated from the uterus of a cow with endometritis.</title>
        <authorList>
            <person name="Ballas P."/>
            <person name="Ruckert C."/>
            <person name="Wagener K."/>
            <person name="Drillich M."/>
            <person name="Kaempfer P."/>
            <person name="Busse H.-J."/>
            <person name="Ehling-Schulz M."/>
        </authorList>
    </citation>
    <scope>NUCLEOTIDE SEQUENCE [LARGE SCALE GENOMIC DNA]</scope>
    <source>
        <strain evidence="4 5">LMM-1653</strain>
    </source>
</reference>
<keyword evidence="4" id="KW-0378">Hydrolase</keyword>
<organism evidence="4 5">
    <name type="scientific">Corynebacterium endometrii</name>
    <dbReference type="NCBI Taxonomy" id="2488819"/>
    <lineage>
        <taxon>Bacteria</taxon>
        <taxon>Bacillati</taxon>
        <taxon>Actinomycetota</taxon>
        <taxon>Actinomycetes</taxon>
        <taxon>Mycobacteriales</taxon>
        <taxon>Corynebacteriaceae</taxon>
        <taxon>Corynebacterium</taxon>
    </lineage>
</organism>
<dbReference type="GO" id="GO:0004722">
    <property type="term" value="F:protein serine/threonine phosphatase activity"/>
    <property type="evidence" value="ECO:0007669"/>
    <property type="project" value="UniProtKB-EC"/>
</dbReference>
<protein>
    <submittedName>
        <fullName evidence="4">PP2C-family Ser/Thr phosphatase</fullName>
        <ecNumber evidence="4">3.1.3.16</ecNumber>
    </submittedName>
</protein>
<feature type="compositionally biased region" description="Basic and acidic residues" evidence="1">
    <location>
        <begin position="547"/>
        <end position="556"/>
    </location>
</feature>
<accession>A0A4P7QDC4</accession>
<feature type="transmembrane region" description="Helical" evidence="2">
    <location>
        <begin position="372"/>
        <end position="392"/>
    </location>
</feature>
<dbReference type="SMART" id="SM00331">
    <property type="entry name" value="PP2C_SIG"/>
    <property type="match status" value="1"/>
</dbReference>
<dbReference type="SUPFAM" id="SSF81606">
    <property type="entry name" value="PP2C-like"/>
    <property type="match status" value="1"/>
</dbReference>
<feature type="compositionally biased region" description="Low complexity" evidence="1">
    <location>
        <begin position="557"/>
        <end position="571"/>
    </location>
</feature>
<dbReference type="Proteomes" id="UP000296352">
    <property type="component" value="Chromosome"/>
</dbReference>
<evidence type="ECO:0000256" key="1">
    <source>
        <dbReference type="SAM" id="MobiDB-lite"/>
    </source>
</evidence>
<feature type="region of interest" description="Disordered" evidence="1">
    <location>
        <begin position="497"/>
        <end position="589"/>
    </location>
</feature>
<sequence>MLKLNFTAASDRGLVRQNNEDSAFASPHVLVLADGMGGHAAGEVASQLMVTQLQKLNKDPEDNDMLALLGAAANDANDSIAGHVADHPETEGMGTTLTSLMFNGKQFGVCHVGDSRGYRLRDGKLEQITKDDTFVQSLVDEGRLDPEDVSSHPQKSLILKAYNGRDVEPSLYMLDARPGDKILLCSDGLSDPVTASTIESAMAYGTIQEITQRLIELALRSGGPDNVTIVMAEVVEDSASVSASLPTTPVLAGAIAGEVPEPTHPDSSASRAAALSRAALKGGVAAGAAGASTLRGHDGAAPQEGSAGAGPGAQAGKAKPQQIMPGGAQDTAELPREEAAAAAGAAGGSSSADGAAPGRGDSDARPGKGRGWLKGVVALMVLAVIALGALFGGKAYVDSRYFVAQAADTQALTIEQGVDVTVFGRALHSTYQNACINADGDLQLSPAACTGDYLPFKVTDLPEPERGALSGIGSGDYNAIQAELAKLSDKALPACRPEATRVDPDEQRSGRRSGNGAAEDSAKPTGEPTAAARETSVVIAQDGAEASETREPRETGSRSSGSAAPSSSATAERNSEYLSSPGIDCREVK</sequence>
<dbReference type="Pfam" id="PF13672">
    <property type="entry name" value="PP2C_2"/>
    <property type="match status" value="1"/>
</dbReference>
<dbReference type="AlphaFoldDB" id="A0A4P7QDC4"/>
<dbReference type="EMBL" id="CP039247">
    <property type="protein sequence ID" value="QCB27353.1"/>
    <property type="molecule type" value="Genomic_DNA"/>
</dbReference>
<feature type="compositionally biased region" description="Basic and acidic residues" evidence="1">
    <location>
        <begin position="498"/>
        <end position="509"/>
    </location>
</feature>
<keyword evidence="2" id="KW-0812">Transmembrane</keyword>
<dbReference type="PROSITE" id="PS51746">
    <property type="entry name" value="PPM_2"/>
    <property type="match status" value="1"/>
</dbReference>
<gene>
    <name evidence="4" type="primary">pstP</name>
    <name evidence="4" type="ORF">CENDO_00210</name>
</gene>
<keyword evidence="5" id="KW-1185">Reference proteome</keyword>
<evidence type="ECO:0000313" key="4">
    <source>
        <dbReference type="EMBL" id="QCB27353.1"/>
    </source>
</evidence>
<evidence type="ECO:0000256" key="2">
    <source>
        <dbReference type="SAM" id="Phobius"/>
    </source>
</evidence>
<name>A0A4P7QDC4_9CORY</name>
<dbReference type="InterPro" id="IPR001932">
    <property type="entry name" value="PPM-type_phosphatase-like_dom"/>
</dbReference>
<proteinExistence type="predicted"/>
<dbReference type="EC" id="3.1.3.16" evidence="4"/>
<dbReference type="RefSeq" id="WP_168707143.1">
    <property type="nucleotide sequence ID" value="NZ_CP039247.1"/>
</dbReference>
<dbReference type="CDD" id="cd00143">
    <property type="entry name" value="PP2Cc"/>
    <property type="match status" value="1"/>
</dbReference>
<dbReference type="KEGG" id="cee:CENDO_00210"/>
<feature type="domain" description="PPM-type phosphatase" evidence="3">
    <location>
        <begin position="5"/>
        <end position="234"/>
    </location>
</feature>
<dbReference type="Gene3D" id="3.60.40.10">
    <property type="entry name" value="PPM-type phosphatase domain"/>
    <property type="match status" value="1"/>
</dbReference>
<keyword evidence="2" id="KW-0472">Membrane</keyword>
<dbReference type="SMART" id="SM00332">
    <property type="entry name" value="PP2Cc"/>
    <property type="match status" value="1"/>
</dbReference>
<feature type="compositionally biased region" description="Low complexity" evidence="1">
    <location>
        <begin position="340"/>
        <end position="359"/>
    </location>
</feature>
<keyword evidence="2" id="KW-1133">Transmembrane helix</keyword>
<dbReference type="InterPro" id="IPR036457">
    <property type="entry name" value="PPM-type-like_dom_sf"/>
</dbReference>
<evidence type="ECO:0000259" key="3">
    <source>
        <dbReference type="PROSITE" id="PS51746"/>
    </source>
</evidence>
<feature type="region of interest" description="Disordered" evidence="1">
    <location>
        <begin position="293"/>
        <end position="367"/>
    </location>
</feature>
<evidence type="ECO:0000313" key="5">
    <source>
        <dbReference type="Proteomes" id="UP000296352"/>
    </source>
</evidence>